<dbReference type="EMBL" id="GGEC01080718">
    <property type="protein sequence ID" value="MBX61202.1"/>
    <property type="molecule type" value="Transcribed_RNA"/>
</dbReference>
<protein>
    <submittedName>
        <fullName evidence="1">Uncharacterized protein</fullName>
    </submittedName>
</protein>
<organism evidence="1">
    <name type="scientific">Rhizophora mucronata</name>
    <name type="common">Asiatic mangrove</name>
    <dbReference type="NCBI Taxonomy" id="61149"/>
    <lineage>
        <taxon>Eukaryota</taxon>
        <taxon>Viridiplantae</taxon>
        <taxon>Streptophyta</taxon>
        <taxon>Embryophyta</taxon>
        <taxon>Tracheophyta</taxon>
        <taxon>Spermatophyta</taxon>
        <taxon>Magnoliopsida</taxon>
        <taxon>eudicotyledons</taxon>
        <taxon>Gunneridae</taxon>
        <taxon>Pentapetalae</taxon>
        <taxon>rosids</taxon>
        <taxon>fabids</taxon>
        <taxon>Malpighiales</taxon>
        <taxon>Rhizophoraceae</taxon>
        <taxon>Rhizophora</taxon>
    </lineage>
</organism>
<proteinExistence type="predicted"/>
<name>A0A2P2Q2M9_RHIMU</name>
<sequence>MLTFLLPFTQLVTWIYKTFPSSRNRLGIC</sequence>
<dbReference type="AlphaFoldDB" id="A0A2P2Q2M9"/>
<reference evidence="1" key="1">
    <citation type="submission" date="2018-02" db="EMBL/GenBank/DDBJ databases">
        <title>Rhizophora mucronata_Transcriptome.</title>
        <authorList>
            <person name="Meera S.P."/>
            <person name="Sreeshan A."/>
            <person name="Augustine A."/>
        </authorList>
    </citation>
    <scope>NUCLEOTIDE SEQUENCE</scope>
    <source>
        <tissue evidence="1">Leaf</tissue>
    </source>
</reference>
<evidence type="ECO:0000313" key="1">
    <source>
        <dbReference type="EMBL" id="MBX61202.1"/>
    </source>
</evidence>
<accession>A0A2P2Q2M9</accession>